<name>A0A8T0TC26_PANVG</name>
<protein>
    <submittedName>
        <fullName evidence="1">Uncharacterized protein</fullName>
    </submittedName>
</protein>
<evidence type="ECO:0000313" key="1">
    <source>
        <dbReference type="EMBL" id="KAG2606785.1"/>
    </source>
</evidence>
<dbReference type="Proteomes" id="UP000823388">
    <property type="component" value="Chromosome 4N"/>
</dbReference>
<accession>A0A8T0TC26</accession>
<dbReference type="AlphaFoldDB" id="A0A8T0TC26"/>
<gene>
    <name evidence="1" type="ORF">PVAP13_4NG230300</name>
</gene>
<reference evidence="1" key="1">
    <citation type="submission" date="2020-05" db="EMBL/GenBank/DDBJ databases">
        <title>WGS assembly of Panicum virgatum.</title>
        <authorList>
            <person name="Lovell J.T."/>
            <person name="Jenkins J."/>
            <person name="Shu S."/>
            <person name="Juenger T.E."/>
            <person name="Schmutz J."/>
        </authorList>
    </citation>
    <scope>NUCLEOTIDE SEQUENCE</scope>
    <source>
        <strain evidence="1">AP13</strain>
    </source>
</reference>
<sequence>MISGRICVFCNDFGDCHDKIVVTSIDFMGRRPICGLYLQWEGSFWEPPTETATPSHRSHRRWSWRGNQDLKVINLHHMLYLMMQPPIFFQHFRCVLDWFRSVGSCGMSNVLGLVVGFSMRTALWFRHSREAIAGRRRWRNLDRILCIFY</sequence>
<keyword evidence="2" id="KW-1185">Reference proteome</keyword>
<proteinExistence type="predicted"/>
<evidence type="ECO:0000313" key="2">
    <source>
        <dbReference type="Proteomes" id="UP000823388"/>
    </source>
</evidence>
<organism evidence="1 2">
    <name type="scientific">Panicum virgatum</name>
    <name type="common">Blackwell switchgrass</name>
    <dbReference type="NCBI Taxonomy" id="38727"/>
    <lineage>
        <taxon>Eukaryota</taxon>
        <taxon>Viridiplantae</taxon>
        <taxon>Streptophyta</taxon>
        <taxon>Embryophyta</taxon>
        <taxon>Tracheophyta</taxon>
        <taxon>Spermatophyta</taxon>
        <taxon>Magnoliopsida</taxon>
        <taxon>Liliopsida</taxon>
        <taxon>Poales</taxon>
        <taxon>Poaceae</taxon>
        <taxon>PACMAD clade</taxon>
        <taxon>Panicoideae</taxon>
        <taxon>Panicodae</taxon>
        <taxon>Paniceae</taxon>
        <taxon>Panicinae</taxon>
        <taxon>Panicum</taxon>
        <taxon>Panicum sect. Hiantes</taxon>
    </lineage>
</organism>
<dbReference type="EMBL" id="CM029044">
    <property type="protein sequence ID" value="KAG2606785.1"/>
    <property type="molecule type" value="Genomic_DNA"/>
</dbReference>
<comment type="caution">
    <text evidence="1">The sequence shown here is derived from an EMBL/GenBank/DDBJ whole genome shotgun (WGS) entry which is preliminary data.</text>
</comment>